<dbReference type="EMBL" id="OX451738">
    <property type="protein sequence ID" value="CAI8604799.1"/>
    <property type="molecule type" value="Genomic_DNA"/>
</dbReference>
<dbReference type="Pfam" id="PF22936">
    <property type="entry name" value="Pol_BBD"/>
    <property type="match status" value="1"/>
</dbReference>
<proteinExistence type="predicted"/>
<name>A0AAV1A2I6_VICFA</name>
<dbReference type="Proteomes" id="UP001157006">
    <property type="component" value="Chromosome 3"/>
</dbReference>
<dbReference type="AlphaFoldDB" id="A0AAV1A2I6"/>
<dbReference type="InterPro" id="IPR054722">
    <property type="entry name" value="PolX-like_BBD"/>
</dbReference>
<evidence type="ECO:0000259" key="1">
    <source>
        <dbReference type="Pfam" id="PF22936"/>
    </source>
</evidence>
<organism evidence="2 3">
    <name type="scientific">Vicia faba</name>
    <name type="common">Broad bean</name>
    <name type="synonym">Faba vulgaris</name>
    <dbReference type="NCBI Taxonomy" id="3906"/>
    <lineage>
        <taxon>Eukaryota</taxon>
        <taxon>Viridiplantae</taxon>
        <taxon>Streptophyta</taxon>
        <taxon>Embryophyta</taxon>
        <taxon>Tracheophyta</taxon>
        <taxon>Spermatophyta</taxon>
        <taxon>Magnoliopsida</taxon>
        <taxon>eudicotyledons</taxon>
        <taxon>Gunneridae</taxon>
        <taxon>Pentapetalae</taxon>
        <taxon>rosids</taxon>
        <taxon>fabids</taxon>
        <taxon>Fabales</taxon>
        <taxon>Fabaceae</taxon>
        <taxon>Papilionoideae</taxon>
        <taxon>50 kb inversion clade</taxon>
        <taxon>NPAAA clade</taxon>
        <taxon>Hologalegina</taxon>
        <taxon>IRL clade</taxon>
        <taxon>Fabeae</taxon>
        <taxon>Vicia</taxon>
    </lineage>
</organism>
<keyword evidence="3" id="KW-1185">Reference proteome</keyword>
<sequence>MHLHMYLYYLTPTSSLSSYGFGRGGCISYHGGSGCGCHGNVKCQVCFKFGHIATNFYYKFVQHFYAPIPYEFIGYPVFQNAYNNSYTPNGFSYGTPRPNMHPRPPPSYPPHYIQLSPPSSYPPPNAMLTSSNPSANSSWFPNSGASYPISNNSKNFQQCAPFEVPKQIFIGKRQGLTIISSGSSTFLSPSNSNTSFILEKLLLVSSIAKNLITVRKFAKDNYLFLISPRQMFCEISG</sequence>
<accession>A0AAV1A2I6</accession>
<evidence type="ECO:0000313" key="3">
    <source>
        <dbReference type="Proteomes" id="UP001157006"/>
    </source>
</evidence>
<gene>
    <name evidence="2" type="ORF">VFH_III150920</name>
</gene>
<feature type="domain" description="Retrovirus-related Pol polyprotein from transposon TNT 1-94-like beta-barrel" evidence="1">
    <location>
        <begin position="139"/>
        <end position="222"/>
    </location>
</feature>
<reference evidence="2 3" key="1">
    <citation type="submission" date="2023-01" db="EMBL/GenBank/DDBJ databases">
        <authorList>
            <person name="Kreplak J."/>
        </authorList>
    </citation>
    <scope>NUCLEOTIDE SEQUENCE [LARGE SCALE GENOMIC DNA]</scope>
</reference>
<evidence type="ECO:0000313" key="2">
    <source>
        <dbReference type="EMBL" id="CAI8604799.1"/>
    </source>
</evidence>
<protein>
    <recommendedName>
        <fullName evidence="1">Retrovirus-related Pol polyprotein from transposon TNT 1-94-like beta-barrel domain-containing protein</fullName>
    </recommendedName>
</protein>